<dbReference type="EMBL" id="DSVQ01000012">
    <property type="protein sequence ID" value="HGT39052.1"/>
    <property type="molecule type" value="Genomic_DNA"/>
</dbReference>
<dbReference type="InterPro" id="IPR036380">
    <property type="entry name" value="Isochorismatase-like_sf"/>
</dbReference>
<name>A0A7C4LK42_9PLAN</name>
<gene>
    <name evidence="2" type="ORF">ENS64_07285</name>
</gene>
<organism evidence="2">
    <name type="scientific">Schlesneria paludicola</name>
    <dbReference type="NCBI Taxonomy" id="360056"/>
    <lineage>
        <taxon>Bacteria</taxon>
        <taxon>Pseudomonadati</taxon>
        <taxon>Planctomycetota</taxon>
        <taxon>Planctomycetia</taxon>
        <taxon>Planctomycetales</taxon>
        <taxon>Planctomycetaceae</taxon>
        <taxon>Schlesneria</taxon>
    </lineage>
</organism>
<dbReference type="Gene3D" id="3.40.50.850">
    <property type="entry name" value="Isochorismatase-like"/>
    <property type="match status" value="1"/>
</dbReference>
<evidence type="ECO:0000259" key="1">
    <source>
        <dbReference type="Pfam" id="PF00857"/>
    </source>
</evidence>
<accession>A0A7C4LK42</accession>
<dbReference type="Pfam" id="PF00857">
    <property type="entry name" value="Isochorismatase"/>
    <property type="match status" value="1"/>
</dbReference>
<dbReference type="PANTHER" id="PTHR14119:SF3">
    <property type="entry name" value="ISOCHORISMATASE DOMAIN-CONTAINING PROTEIN 2"/>
    <property type="match status" value="1"/>
</dbReference>
<dbReference type="InterPro" id="IPR050993">
    <property type="entry name" value="Isochorismatase_domain"/>
</dbReference>
<reference evidence="2" key="1">
    <citation type="journal article" date="2020" name="mSystems">
        <title>Genome- and Community-Level Interaction Insights into Carbon Utilization and Element Cycling Functions of Hydrothermarchaeota in Hydrothermal Sediment.</title>
        <authorList>
            <person name="Zhou Z."/>
            <person name="Liu Y."/>
            <person name="Xu W."/>
            <person name="Pan J."/>
            <person name="Luo Z.H."/>
            <person name="Li M."/>
        </authorList>
    </citation>
    <scope>NUCLEOTIDE SEQUENCE [LARGE SCALE GENOMIC DNA]</scope>
    <source>
        <strain evidence="2">SpSt-508</strain>
    </source>
</reference>
<dbReference type="SUPFAM" id="SSF52499">
    <property type="entry name" value="Isochorismatase-like hydrolases"/>
    <property type="match status" value="1"/>
</dbReference>
<evidence type="ECO:0000313" key="2">
    <source>
        <dbReference type="EMBL" id="HGT39052.1"/>
    </source>
</evidence>
<sequence>MIDVQDKLVAAIPQREQLVARCRLLAEGARVFGVPIAGTEQYPRGLGSTVSELSEFVPLPRDKLRFSAAEALGWPPAAEADDGRRQLVLAGIEAHVCVLQSAMDWLAMGYAVYVAGDAVGSRCPADRDAALHRLRDAGAVVASVESILFEWCDTAAAAEFKTLSRLLKEQMRSA</sequence>
<protein>
    <submittedName>
        <fullName evidence="2">Isochorismatase family protein</fullName>
    </submittedName>
</protein>
<dbReference type="InterPro" id="IPR000868">
    <property type="entry name" value="Isochorismatase-like_dom"/>
</dbReference>
<feature type="domain" description="Isochorismatase-like" evidence="1">
    <location>
        <begin position="1"/>
        <end position="145"/>
    </location>
</feature>
<proteinExistence type="predicted"/>
<dbReference type="AlphaFoldDB" id="A0A7C4LK42"/>
<comment type="caution">
    <text evidence="2">The sequence shown here is derived from an EMBL/GenBank/DDBJ whole genome shotgun (WGS) entry which is preliminary data.</text>
</comment>
<dbReference type="PANTHER" id="PTHR14119">
    <property type="entry name" value="HYDROLASE"/>
    <property type="match status" value="1"/>
</dbReference>